<dbReference type="GO" id="GO:0016020">
    <property type="term" value="C:membrane"/>
    <property type="evidence" value="ECO:0007669"/>
    <property type="project" value="InterPro"/>
</dbReference>
<gene>
    <name evidence="4" type="ORF">CCO03_01085</name>
</gene>
<evidence type="ECO:0000313" key="5">
    <source>
        <dbReference type="Proteomes" id="UP000196138"/>
    </source>
</evidence>
<accession>A0A1Y0EJL0</accession>
<feature type="domain" description="PTS EIIA type-4" evidence="3">
    <location>
        <begin position="1"/>
        <end position="122"/>
    </location>
</feature>
<dbReference type="InterPro" id="IPR051471">
    <property type="entry name" value="Bacterial_PTS_sugar_comp"/>
</dbReference>
<dbReference type="PANTHER" id="PTHR33799:SF1">
    <property type="entry name" value="PTS SYSTEM MANNOSE-SPECIFIC EIIAB COMPONENT-RELATED"/>
    <property type="match status" value="1"/>
</dbReference>
<name>A0A1Y0EJL0_9BURK</name>
<dbReference type="InterPro" id="IPR036662">
    <property type="entry name" value="PTS_EIIA_man-typ_sf"/>
</dbReference>
<dbReference type="PANTHER" id="PTHR33799">
    <property type="entry name" value="PTS PERMEASE-RELATED-RELATED"/>
    <property type="match status" value="1"/>
</dbReference>
<evidence type="ECO:0000256" key="2">
    <source>
        <dbReference type="SAM" id="MobiDB-lite"/>
    </source>
</evidence>
<proteinExistence type="predicted"/>
<dbReference type="GO" id="GO:0009401">
    <property type="term" value="P:phosphoenolpyruvate-dependent sugar phosphotransferase system"/>
    <property type="evidence" value="ECO:0007669"/>
    <property type="project" value="InterPro"/>
</dbReference>
<evidence type="ECO:0000256" key="1">
    <source>
        <dbReference type="ARBA" id="ARBA00022679"/>
    </source>
</evidence>
<evidence type="ECO:0000313" key="4">
    <source>
        <dbReference type="EMBL" id="ARU03462.1"/>
    </source>
</evidence>
<dbReference type="GO" id="GO:0016740">
    <property type="term" value="F:transferase activity"/>
    <property type="evidence" value="ECO:0007669"/>
    <property type="project" value="UniProtKB-KW"/>
</dbReference>
<dbReference type="KEGG" id="cser:CCO03_01085"/>
<keyword evidence="1" id="KW-0808">Transferase</keyword>
<feature type="compositionally biased region" description="Basic and acidic residues" evidence="2">
    <location>
        <begin position="136"/>
        <end position="148"/>
    </location>
</feature>
<dbReference type="PROSITE" id="PS51096">
    <property type="entry name" value="PTS_EIIA_TYPE_4"/>
    <property type="match status" value="1"/>
</dbReference>
<dbReference type="Proteomes" id="UP000196138">
    <property type="component" value="Chromosome"/>
</dbReference>
<feature type="region of interest" description="Disordered" evidence="2">
    <location>
        <begin position="127"/>
        <end position="148"/>
    </location>
</feature>
<dbReference type="RefSeq" id="WP_087276089.1">
    <property type="nucleotide sequence ID" value="NZ_CP021455.1"/>
</dbReference>
<reference evidence="4 5" key="1">
    <citation type="submission" date="2017-05" db="EMBL/GenBank/DDBJ databases">
        <authorList>
            <person name="Song R."/>
            <person name="Chenine A.L."/>
            <person name="Ruprecht R.M."/>
        </authorList>
    </citation>
    <scope>NUCLEOTIDE SEQUENCE [LARGE SCALE GENOMIC DNA]</scope>
    <source>
        <strain evidence="4 5">DSM 26136</strain>
    </source>
</reference>
<evidence type="ECO:0000259" key="3">
    <source>
        <dbReference type="PROSITE" id="PS51096"/>
    </source>
</evidence>
<dbReference type="OrthoDB" id="8795346at2"/>
<sequence length="148" mass="16140">MKRILLVAHAPLAHALRECVLHVFPDAAAVVTAVDVQARLSREESLGSLQIAVDQLGREPALVLTDIFGATPCNLAREVLAGTPHVLLAGVNLPMLLRAVTYRHEAMEVLIDRALTGGSQGLMKVALTAPQNQTRRARDDQERHHHQQ</sequence>
<dbReference type="InterPro" id="IPR004701">
    <property type="entry name" value="PTS_EIIA_man-typ"/>
</dbReference>
<keyword evidence="5" id="KW-1185">Reference proteome</keyword>
<dbReference type="Pfam" id="PF03610">
    <property type="entry name" value="EIIA-man"/>
    <property type="match status" value="1"/>
</dbReference>
<protein>
    <submittedName>
        <fullName evidence="4">PTS fructose transporter subunit IIA</fullName>
    </submittedName>
</protein>
<dbReference type="SUPFAM" id="SSF53062">
    <property type="entry name" value="PTS system fructose IIA component-like"/>
    <property type="match status" value="1"/>
</dbReference>
<dbReference type="Gene3D" id="3.40.50.510">
    <property type="entry name" value="Phosphotransferase system, mannose-type IIA component"/>
    <property type="match status" value="1"/>
</dbReference>
<dbReference type="AlphaFoldDB" id="A0A1Y0EJL0"/>
<organism evidence="4 5">
    <name type="scientific">Comamonas serinivorans</name>
    <dbReference type="NCBI Taxonomy" id="1082851"/>
    <lineage>
        <taxon>Bacteria</taxon>
        <taxon>Pseudomonadati</taxon>
        <taxon>Pseudomonadota</taxon>
        <taxon>Betaproteobacteria</taxon>
        <taxon>Burkholderiales</taxon>
        <taxon>Comamonadaceae</taxon>
        <taxon>Comamonas</taxon>
    </lineage>
</organism>
<dbReference type="EMBL" id="CP021455">
    <property type="protein sequence ID" value="ARU03462.1"/>
    <property type="molecule type" value="Genomic_DNA"/>
</dbReference>